<reference evidence="2" key="1">
    <citation type="submission" date="2021-01" db="UniProtKB">
        <authorList>
            <consortium name="EnsemblMetazoa"/>
        </authorList>
    </citation>
    <scope>IDENTIFICATION</scope>
</reference>
<dbReference type="AlphaFoldDB" id="A0A7M5XCN2"/>
<evidence type="ECO:0000256" key="1">
    <source>
        <dbReference type="SAM" id="MobiDB-lite"/>
    </source>
</evidence>
<name>A0A7M5XCN2_9CNID</name>
<evidence type="ECO:0000313" key="3">
    <source>
        <dbReference type="Proteomes" id="UP000594262"/>
    </source>
</evidence>
<proteinExistence type="predicted"/>
<keyword evidence="3" id="KW-1185">Reference proteome</keyword>
<feature type="compositionally biased region" description="Polar residues" evidence="1">
    <location>
        <begin position="1"/>
        <end position="45"/>
    </location>
</feature>
<dbReference type="Proteomes" id="UP000594262">
    <property type="component" value="Unplaced"/>
</dbReference>
<dbReference type="EnsemblMetazoa" id="CLYHEMT020045.2">
    <property type="protein sequence ID" value="CLYHEMP020045.2"/>
    <property type="gene ID" value="CLYHEMG020045"/>
</dbReference>
<sequence length="206" mass="23892">MFSQSQPPLNDLNHNAQQQAKSEATNSNGDGKINTLSLDQSTQKTTKAKEKSVRNRWKKVVNVVRVTKQKQKVRFIIDPYMSNDISECPIETGDCTVDESVIHYVDSLTKTKVAFCTKERFFWEILNSEVWLNRMRVTQGKLQTTILDSLKHLKEGGQVRGYQNTTYTTSSDQMKKFLRRGTLQKISKQLRHLLSVHYRILLQTRR</sequence>
<protein>
    <submittedName>
        <fullName evidence="2">Uncharacterized protein</fullName>
    </submittedName>
</protein>
<evidence type="ECO:0000313" key="2">
    <source>
        <dbReference type="EnsemblMetazoa" id="CLYHEMP020045.2"/>
    </source>
</evidence>
<organism evidence="2 3">
    <name type="scientific">Clytia hemisphaerica</name>
    <dbReference type="NCBI Taxonomy" id="252671"/>
    <lineage>
        <taxon>Eukaryota</taxon>
        <taxon>Metazoa</taxon>
        <taxon>Cnidaria</taxon>
        <taxon>Hydrozoa</taxon>
        <taxon>Hydroidolina</taxon>
        <taxon>Leptothecata</taxon>
        <taxon>Obeliida</taxon>
        <taxon>Clytiidae</taxon>
        <taxon>Clytia</taxon>
    </lineage>
</organism>
<feature type="region of interest" description="Disordered" evidence="1">
    <location>
        <begin position="1"/>
        <end position="51"/>
    </location>
</feature>
<accession>A0A7M5XCN2</accession>